<dbReference type="InterPro" id="IPR043502">
    <property type="entry name" value="DNA/RNA_pol_sf"/>
</dbReference>
<dbReference type="EMBL" id="SWJQ01006116">
    <property type="protein sequence ID" value="TRZ05149.1"/>
    <property type="molecule type" value="Genomic_DNA"/>
</dbReference>
<dbReference type="Pfam" id="PF00078">
    <property type="entry name" value="RVT_1"/>
    <property type="match status" value="1"/>
</dbReference>
<comment type="caution">
    <text evidence="2">The sequence shown here is derived from an EMBL/GenBank/DDBJ whole genome shotgun (WGS) entry which is preliminary data.</text>
</comment>
<dbReference type="Proteomes" id="UP000796761">
    <property type="component" value="Unassembled WGS sequence"/>
</dbReference>
<dbReference type="AlphaFoldDB" id="A0A8K1D6P1"/>
<sequence>MNKKICPSVWCTPGEIGKINIEPIKVTFVNLEFPIRVKQYPIPLDGRRGLKPVIDELVKQGSLEACISPHNTPILPVKKSDGIYHLVQDLRAINQQTVTRFPVVANPYMLLSQIPPDYIWYSVVDLKDALWACPFEEGSQDYFAFEWEDPELGTKQQLRWFVLPQGFAESPNLFCQALEKVLQDFE</sequence>
<dbReference type="PANTHER" id="PTHR33064">
    <property type="entry name" value="POL PROTEIN"/>
    <property type="match status" value="1"/>
</dbReference>
<protein>
    <recommendedName>
        <fullName evidence="1">Reverse transcriptase domain-containing protein</fullName>
    </recommendedName>
</protein>
<organism evidence="2 3">
    <name type="scientific">Zosterops borbonicus</name>
    <dbReference type="NCBI Taxonomy" id="364589"/>
    <lineage>
        <taxon>Eukaryota</taxon>
        <taxon>Metazoa</taxon>
        <taxon>Chordata</taxon>
        <taxon>Craniata</taxon>
        <taxon>Vertebrata</taxon>
        <taxon>Euteleostomi</taxon>
        <taxon>Archelosauria</taxon>
        <taxon>Archosauria</taxon>
        <taxon>Dinosauria</taxon>
        <taxon>Saurischia</taxon>
        <taxon>Theropoda</taxon>
        <taxon>Coelurosauria</taxon>
        <taxon>Aves</taxon>
        <taxon>Neognathae</taxon>
        <taxon>Neoaves</taxon>
        <taxon>Telluraves</taxon>
        <taxon>Australaves</taxon>
        <taxon>Passeriformes</taxon>
        <taxon>Sylvioidea</taxon>
        <taxon>Zosteropidae</taxon>
        <taxon>Zosterops</taxon>
    </lineage>
</organism>
<name>A0A8K1D6P1_9PASS</name>
<proteinExistence type="predicted"/>
<accession>A0A8K1D6P1</accession>
<reference evidence="2" key="1">
    <citation type="submission" date="2019-04" db="EMBL/GenBank/DDBJ databases">
        <title>Genome assembly of Zosterops borbonicus 15179.</title>
        <authorList>
            <person name="Leroy T."/>
            <person name="Anselmetti Y."/>
            <person name="Tilak M.-K."/>
            <person name="Nabholz B."/>
        </authorList>
    </citation>
    <scope>NUCLEOTIDE SEQUENCE</scope>
    <source>
        <strain evidence="2">HGM_15179</strain>
        <tissue evidence="2">Muscle</tissue>
    </source>
</reference>
<evidence type="ECO:0000313" key="3">
    <source>
        <dbReference type="Proteomes" id="UP000796761"/>
    </source>
</evidence>
<dbReference type="InterPro" id="IPR000477">
    <property type="entry name" value="RT_dom"/>
</dbReference>
<dbReference type="SUPFAM" id="SSF56672">
    <property type="entry name" value="DNA/RNA polymerases"/>
    <property type="match status" value="1"/>
</dbReference>
<dbReference type="PANTHER" id="PTHR33064:SF37">
    <property type="entry name" value="RIBONUCLEASE H"/>
    <property type="match status" value="1"/>
</dbReference>
<gene>
    <name evidence="2" type="ORF">HGM15179_021958</name>
</gene>
<dbReference type="OrthoDB" id="9950135at2759"/>
<feature type="domain" description="Reverse transcriptase" evidence="1">
    <location>
        <begin position="77"/>
        <end position="185"/>
    </location>
</feature>
<evidence type="ECO:0000313" key="2">
    <source>
        <dbReference type="EMBL" id="TRZ05149.1"/>
    </source>
</evidence>
<evidence type="ECO:0000259" key="1">
    <source>
        <dbReference type="Pfam" id="PF00078"/>
    </source>
</evidence>
<dbReference type="InterPro" id="IPR051320">
    <property type="entry name" value="Viral_Replic_Matur_Polypro"/>
</dbReference>
<keyword evidence="3" id="KW-1185">Reference proteome</keyword>
<dbReference type="Gene3D" id="3.10.10.10">
    <property type="entry name" value="HIV Type 1 Reverse Transcriptase, subunit A, domain 1"/>
    <property type="match status" value="1"/>
</dbReference>